<dbReference type="GO" id="GO:0010179">
    <property type="term" value="F:IAA-Ala conjugate hydrolase activity"/>
    <property type="evidence" value="ECO:0007669"/>
    <property type="project" value="TreeGrafter"/>
</dbReference>
<organism evidence="1 2">
    <name type="scientific">Parasponia andersonii</name>
    <name type="common">Sponia andersonii</name>
    <dbReference type="NCBI Taxonomy" id="3476"/>
    <lineage>
        <taxon>Eukaryota</taxon>
        <taxon>Viridiplantae</taxon>
        <taxon>Streptophyta</taxon>
        <taxon>Embryophyta</taxon>
        <taxon>Tracheophyta</taxon>
        <taxon>Spermatophyta</taxon>
        <taxon>Magnoliopsida</taxon>
        <taxon>eudicotyledons</taxon>
        <taxon>Gunneridae</taxon>
        <taxon>Pentapetalae</taxon>
        <taxon>rosids</taxon>
        <taxon>fabids</taxon>
        <taxon>Rosales</taxon>
        <taxon>Cannabaceae</taxon>
        <taxon>Parasponia</taxon>
    </lineage>
</organism>
<dbReference type="GO" id="GO:0005783">
    <property type="term" value="C:endoplasmic reticulum"/>
    <property type="evidence" value="ECO:0007669"/>
    <property type="project" value="TreeGrafter"/>
</dbReference>
<sequence length="107" mass="12253">MDTDFREMVEWEHKSKVPGKMHTCGHDADRRYLDSGYYLLGMENKTLGKSQLVHSPYFQINSLQCCTTRFTLAASCLSEFQPKVSLPEGELHDALSCGFHDFFSPQE</sequence>
<accession>A0A2P5BPN4</accession>
<evidence type="ECO:0000313" key="2">
    <source>
        <dbReference type="Proteomes" id="UP000237105"/>
    </source>
</evidence>
<name>A0A2P5BPN4_PARAD</name>
<keyword evidence="2" id="KW-1185">Reference proteome</keyword>
<evidence type="ECO:0000313" key="1">
    <source>
        <dbReference type="EMBL" id="PON50745.1"/>
    </source>
</evidence>
<dbReference type="PANTHER" id="PTHR11014:SF119">
    <property type="entry name" value="IAA-AMINO ACID HYDROLASE ILR1-LIKE 1"/>
    <property type="match status" value="1"/>
</dbReference>
<dbReference type="PANTHER" id="PTHR11014">
    <property type="entry name" value="PEPTIDASE M20 FAMILY MEMBER"/>
    <property type="match status" value="1"/>
</dbReference>
<proteinExistence type="predicted"/>
<dbReference type="AlphaFoldDB" id="A0A2P5BPN4"/>
<reference evidence="2" key="1">
    <citation type="submission" date="2016-06" db="EMBL/GenBank/DDBJ databases">
        <title>Parallel loss of symbiosis genes in relatives of nitrogen-fixing non-legume Parasponia.</title>
        <authorList>
            <person name="Van Velzen R."/>
            <person name="Holmer R."/>
            <person name="Bu F."/>
            <person name="Rutten L."/>
            <person name="Van Zeijl A."/>
            <person name="Liu W."/>
            <person name="Santuari L."/>
            <person name="Cao Q."/>
            <person name="Sharma T."/>
            <person name="Shen D."/>
            <person name="Roswanjaya Y."/>
            <person name="Wardhani T."/>
            <person name="Kalhor M.S."/>
            <person name="Jansen J."/>
            <person name="Van den Hoogen J."/>
            <person name="Gungor B."/>
            <person name="Hartog M."/>
            <person name="Hontelez J."/>
            <person name="Verver J."/>
            <person name="Yang W.-C."/>
            <person name="Schijlen E."/>
            <person name="Repin R."/>
            <person name="Schilthuizen M."/>
            <person name="Schranz E."/>
            <person name="Heidstra R."/>
            <person name="Miyata K."/>
            <person name="Fedorova E."/>
            <person name="Kohlen W."/>
            <person name="Bisseling T."/>
            <person name="Smit S."/>
            <person name="Geurts R."/>
        </authorList>
    </citation>
    <scope>NUCLEOTIDE SEQUENCE [LARGE SCALE GENOMIC DNA]</scope>
    <source>
        <strain evidence="2">cv. WU1-14</strain>
    </source>
</reference>
<dbReference type="GO" id="GO:0009850">
    <property type="term" value="P:auxin metabolic process"/>
    <property type="evidence" value="ECO:0007669"/>
    <property type="project" value="TreeGrafter"/>
</dbReference>
<gene>
    <name evidence="1" type="ORF">PanWU01x14_221170</name>
</gene>
<dbReference type="OrthoDB" id="10642780at2759"/>
<dbReference type="EMBL" id="JXTB01000242">
    <property type="protein sequence ID" value="PON50745.1"/>
    <property type="molecule type" value="Genomic_DNA"/>
</dbReference>
<protein>
    <submittedName>
        <fullName evidence="1">Uncharacterized protein</fullName>
    </submittedName>
</protein>
<dbReference type="InterPro" id="IPR017439">
    <property type="entry name" value="Amidohydrolase"/>
</dbReference>
<dbReference type="STRING" id="3476.A0A2P5BPN4"/>
<dbReference type="Proteomes" id="UP000237105">
    <property type="component" value="Unassembled WGS sequence"/>
</dbReference>
<comment type="caution">
    <text evidence="1">The sequence shown here is derived from an EMBL/GenBank/DDBJ whole genome shotgun (WGS) entry which is preliminary data.</text>
</comment>